<dbReference type="PROSITE" id="PS50850">
    <property type="entry name" value="MFS"/>
    <property type="match status" value="1"/>
</dbReference>
<feature type="non-terminal residue" evidence="6">
    <location>
        <position position="1"/>
    </location>
</feature>
<dbReference type="InterPro" id="IPR020846">
    <property type="entry name" value="MFS_dom"/>
</dbReference>
<dbReference type="STRING" id="139420.A0A371CPL0"/>
<dbReference type="Pfam" id="PF00083">
    <property type="entry name" value="Sugar_tr"/>
    <property type="match status" value="1"/>
</dbReference>
<comment type="subcellular location">
    <subcellularLocation>
        <location evidence="1">Membrane</location>
        <topology evidence="1">Multi-pass membrane protein</topology>
    </subcellularLocation>
</comment>
<evidence type="ECO:0000259" key="5">
    <source>
        <dbReference type="PROSITE" id="PS50850"/>
    </source>
</evidence>
<organism evidence="6 7">
    <name type="scientific">Lentinus brumalis</name>
    <dbReference type="NCBI Taxonomy" id="2498619"/>
    <lineage>
        <taxon>Eukaryota</taxon>
        <taxon>Fungi</taxon>
        <taxon>Dikarya</taxon>
        <taxon>Basidiomycota</taxon>
        <taxon>Agaricomycotina</taxon>
        <taxon>Agaricomycetes</taxon>
        <taxon>Polyporales</taxon>
        <taxon>Polyporaceae</taxon>
        <taxon>Lentinus</taxon>
    </lineage>
</organism>
<dbReference type="GO" id="GO:0016020">
    <property type="term" value="C:membrane"/>
    <property type="evidence" value="ECO:0007669"/>
    <property type="project" value="UniProtKB-SubCell"/>
</dbReference>
<keyword evidence="7" id="KW-1185">Reference proteome</keyword>
<proteinExistence type="predicted"/>
<evidence type="ECO:0000256" key="2">
    <source>
        <dbReference type="ARBA" id="ARBA00022692"/>
    </source>
</evidence>
<evidence type="ECO:0000256" key="1">
    <source>
        <dbReference type="ARBA" id="ARBA00004141"/>
    </source>
</evidence>
<dbReference type="GO" id="GO:0022857">
    <property type="term" value="F:transmembrane transporter activity"/>
    <property type="evidence" value="ECO:0007669"/>
    <property type="project" value="InterPro"/>
</dbReference>
<evidence type="ECO:0000313" key="7">
    <source>
        <dbReference type="Proteomes" id="UP000256964"/>
    </source>
</evidence>
<dbReference type="OrthoDB" id="433512at2759"/>
<keyword evidence="3" id="KW-1133">Transmembrane helix</keyword>
<sequence>MSAHKSEAPANDEQHVVHKSNLEDFEREGEVRYPFLLSYREVKLLGIAGVGFFLDAYDLFIINPVATMLQYRLYGGQPLPPNLEGFVKAGANIGSVIGQFAFGYSADYFGRKAVYGKELMLIILATIGTICDPT</sequence>
<dbReference type="Gene3D" id="1.20.1250.20">
    <property type="entry name" value="MFS general substrate transporter like domains"/>
    <property type="match status" value="1"/>
</dbReference>
<dbReference type="SUPFAM" id="SSF103473">
    <property type="entry name" value="MFS general substrate transporter"/>
    <property type="match status" value="1"/>
</dbReference>
<gene>
    <name evidence="6" type="ORF">OH76DRAFT_1561098</name>
</gene>
<protein>
    <recommendedName>
        <fullName evidence="5">Major facilitator superfamily (MFS) profile domain-containing protein</fullName>
    </recommendedName>
</protein>
<dbReference type="AlphaFoldDB" id="A0A371CPL0"/>
<dbReference type="InterPro" id="IPR005828">
    <property type="entry name" value="MFS_sugar_transport-like"/>
</dbReference>
<evidence type="ECO:0000256" key="3">
    <source>
        <dbReference type="ARBA" id="ARBA00022989"/>
    </source>
</evidence>
<accession>A0A371CPL0</accession>
<dbReference type="EMBL" id="KZ857490">
    <property type="protein sequence ID" value="RDX42223.1"/>
    <property type="molecule type" value="Genomic_DNA"/>
</dbReference>
<reference evidence="6 7" key="1">
    <citation type="journal article" date="2018" name="Biotechnol. Biofuels">
        <title>Integrative visual omics of the white-rot fungus Polyporus brumalis exposes the biotechnological potential of its oxidative enzymes for delignifying raw plant biomass.</title>
        <authorList>
            <person name="Miyauchi S."/>
            <person name="Rancon A."/>
            <person name="Drula E."/>
            <person name="Hage H."/>
            <person name="Chaduli D."/>
            <person name="Favel A."/>
            <person name="Grisel S."/>
            <person name="Henrissat B."/>
            <person name="Herpoel-Gimbert I."/>
            <person name="Ruiz-Duenas F.J."/>
            <person name="Chevret D."/>
            <person name="Hainaut M."/>
            <person name="Lin J."/>
            <person name="Wang M."/>
            <person name="Pangilinan J."/>
            <person name="Lipzen A."/>
            <person name="Lesage-Meessen L."/>
            <person name="Navarro D."/>
            <person name="Riley R."/>
            <person name="Grigoriev I.V."/>
            <person name="Zhou S."/>
            <person name="Raouche S."/>
            <person name="Rosso M.N."/>
        </authorList>
    </citation>
    <scope>NUCLEOTIDE SEQUENCE [LARGE SCALE GENOMIC DNA]</scope>
    <source>
        <strain evidence="6 7">BRFM 1820</strain>
    </source>
</reference>
<evidence type="ECO:0000256" key="4">
    <source>
        <dbReference type="ARBA" id="ARBA00023136"/>
    </source>
</evidence>
<keyword evidence="2" id="KW-0812">Transmembrane</keyword>
<keyword evidence="4" id="KW-0472">Membrane</keyword>
<evidence type="ECO:0000313" key="6">
    <source>
        <dbReference type="EMBL" id="RDX42223.1"/>
    </source>
</evidence>
<dbReference type="Proteomes" id="UP000256964">
    <property type="component" value="Unassembled WGS sequence"/>
</dbReference>
<feature type="domain" description="Major facilitator superfamily (MFS) profile" evidence="5">
    <location>
        <begin position="44"/>
        <end position="134"/>
    </location>
</feature>
<name>A0A371CPL0_9APHY</name>
<dbReference type="InterPro" id="IPR036259">
    <property type="entry name" value="MFS_trans_sf"/>
</dbReference>